<feature type="region of interest" description="Disordered" evidence="1">
    <location>
        <begin position="65"/>
        <end position="85"/>
    </location>
</feature>
<dbReference type="HOGENOM" id="CLU_189312_0_0_1"/>
<evidence type="ECO:0000313" key="3">
    <source>
        <dbReference type="Proteomes" id="UP000054538"/>
    </source>
</evidence>
<organism evidence="2 3">
    <name type="scientific">Paxillus rubicundulus Ve08.2h10</name>
    <dbReference type="NCBI Taxonomy" id="930991"/>
    <lineage>
        <taxon>Eukaryota</taxon>
        <taxon>Fungi</taxon>
        <taxon>Dikarya</taxon>
        <taxon>Basidiomycota</taxon>
        <taxon>Agaricomycotina</taxon>
        <taxon>Agaricomycetes</taxon>
        <taxon>Agaricomycetidae</taxon>
        <taxon>Boletales</taxon>
        <taxon>Paxilineae</taxon>
        <taxon>Paxillaceae</taxon>
        <taxon>Paxillus</taxon>
    </lineage>
</organism>
<reference evidence="3" key="2">
    <citation type="submission" date="2015-01" db="EMBL/GenBank/DDBJ databases">
        <title>Evolutionary Origins and Diversification of the Mycorrhizal Mutualists.</title>
        <authorList>
            <consortium name="DOE Joint Genome Institute"/>
            <consortium name="Mycorrhizal Genomics Consortium"/>
            <person name="Kohler A."/>
            <person name="Kuo A."/>
            <person name="Nagy L.G."/>
            <person name="Floudas D."/>
            <person name="Copeland A."/>
            <person name="Barry K.W."/>
            <person name="Cichocki N."/>
            <person name="Veneault-Fourrey C."/>
            <person name="LaButti K."/>
            <person name="Lindquist E.A."/>
            <person name="Lipzen A."/>
            <person name="Lundell T."/>
            <person name="Morin E."/>
            <person name="Murat C."/>
            <person name="Riley R."/>
            <person name="Ohm R."/>
            <person name="Sun H."/>
            <person name="Tunlid A."/>
            <person name="Henrissat B."/>
            <person name="Grigoriev I.V."/>
            <person name="Hibbett D.S."/>
            <person name="Martin F."/>
        </authorList>
    </citation>
    <scope>NUCLEOTIDE SEQUENCE [LARGE SCALE GENOMIC DNA]</scope>
    <source>
        <strain evidence="3">Ve08.2h10</strain>
    </source>
</reference>
<dbReference type="Proteomes" id="UP000054538">
    <property type="component" value="Unassembled WGS sequence"/>
</dbReference>
<dbReference type="AlphaFoldDB" id="A0A0D0DSM3"/>
<feature type="compositionally biased region" description="Polar residues" evidence="1">
    <location>
        <begin position="76"/>
        <end position="85"/>
    </location>
</feature>
<proteinExistence type="predicted"/>
<evidence type="ECO:0000313" key="2">
    <source>
        <dbReference type="EMBL" id="KIK96503.1"/>
    </source>
</evidence>
<dbReference type="OrthoDB" id="3212378at2759"/>
<evidence type="ECO:0000256" key="1">
    <source>
        <dbReference type="SAM" id="MobiDB-lite"/>
    </source>
</evidence>
<protein>
    <submittedName>
        <fullName evidence="2">Uncharacterized protein</fullName>
    </submittedName>
</protein>
<reference evidence="2 3" key="1">
    <citation type="submission" date="2014-04" db="EMBL/GenBank/DDBJ databases">
        <authorList>
            <consortium name="DOE Joint Genome Institute"/>
            <person name="Kuo A."/>
            <person name="Kohler A."/>
            <person name="Jargeat P."/>
            <person name="Nagy L.G."/>
            <person name="Floudas D."/>
            <person name="Copeland A."/>
            <person name="Barry K.W."/>
            <person name="Cichocki N."/>
            <person name="Veneault-Fourrey C."/>
            <person name="LaButti K."/>
            <person name="Lindquist E.A."/>
            <person name="Lipzen A."/>
            <person name="Lundell T."/>
            <person name="Morin E."/>
            <person name="Murat C."/>
            <person name="Sun H."/>
            <person name="Tunlid A."/>
            <person name="Henrissat B."/>
            <person name="Grigoriev I.V."/>
            <person name="Hibbett D.S."/>
            <person name="Martin F."/>
            <person name="Nordberg H.P."/>
            <person name="Cantor M.N."/>
            <person name="Hua S.X."/>
        </authorList>
    </citation>
    <scope>NUCLEOTIDE SEQUENCE [LARGE SCALE GENOMIC DNA]</scope>
    <source>
        <strain evidence="2 3">Ve08.2h10</strain>
    </source>
</reference>
<accession>A0A0D0DSM3</accession>
<dbReference type="EMBL" id="KN824983">
    <property type="protein sequence ID" value="KIK96503.1"/>
    <property type="molecule type" value="Genomic_DNA"/>
</dbReference>
<name>A0A0D0DSM3_9AGAM</name>
<gene>
    <name evidence="2" type="ORF">PAXRUDRAFT_138331</name>
</gene>
<sequence length="85" mass="9134">MNSHPYPSGATQAKDRLYSQLAGRLKNMSHVVGQTADLFEQLQNDLDAMRVLAGTHAAQFMTVASKLNPEPAGESDSVTGSESEK</sequence>
<keyword evidence="3" id="KW-1185">Reference proteome</keyword>
<dbReference type="InParanoid" id="A0A0D0DSM3"/>